<evidence type="ECO:0000259" key="1">
    <source>
        <dbReference type="Pfam" id="PF01609"/>
    </source>
</evidence>
<proteinExistence type="predicted"/>
<dbReference type="GO" id="GO:0006313">
    <property type="term" value="P:DNA transposition"/>
    <property type="evidence" value="ECO:0007669"/>
    <property type="project" value="InterPro"/>
</dbReference>
<dbReference type="InterPro" id="IPR002559">
    <property type="entry name" value="Transposase_11"/>
</dbReference>
<feature type="domain" description="Transposase IS4-like" evidence="1">
    <location>
        <begin position="117"/>
        <end position="253"/>
    </location>
</feature>
<dbReference type="GO" id="GO:0003677">
    <property type="term" value="F:DNA binding"/>
    <property type="evidence" value="ECO:0007669"/>
    <property type="project" value="InterPro"/>
</dbReference>
<dbReference type="Pfam" id="PF13340">
    <property type="entry name" value="DUF4096"/>
    <property type="match status" value="1"/>
</dbReference>
<dbReference type="EMBL" id="AAGHLF010000011">
    <property type="protein sequence ID" value="EBO1036390.1"/>
    <property type="molecule type" value="Genomic_DNA"/>
</dbReference>
<protein>
    <submittedName>
        <fullName evidence="3">IS5 family transposase</fullName>
    </submittedName>
</protein>
<dbReference type="PANTHER" id="PTHR30007">
    <property type="entry name" value="PHP DOMAIN PROTEIN"/>
    <property type="match status" value="1"/>
</dbReference>
<comment type="caution">
    <text evidence="3">The sequence shown here is derived from an EMBL/GenBank/DDBJ whole genome shotgun (WGS) entry which is preliminary data.</text>
</comment>
<reference evidence="3" key="1">
    <citation type="submission" date="2018-09" db="EMBL/GenBank/DDBJ databases">
        <authorList>
            <consortium name="GenomeTrakr network: Whole genome sequencing for foodborne pathogen traceback"/>
        </authorList>
    </citation>
    <scope>NUCLEOTIDE SEQUENCE</scope>
    <source>
        <strain evidence="3">FSIS21822068</strain>
    </source>
</reference>
<dbReference type="NCBIfam" id="NF033580">
    <property type="entry name" value="transpos_IS5_3"/>
    <property type="match status" value="1"/>
</dbReference>
<gene>
    <name evidence="3" type="ORF">D3T71_10115</name>
</gene>
<name>A0A5T9QVZ4_SALER</name>
<dbReference type="Pfam" id="PF01609">
    <property type="entry name" value="DDE_Tnp_1"/>
    <property type="match status" value="1"/>
</dbReference>
<accession>A0A5T9QVZ4</accession>
<evidence type="ECO:0000259" key="2">
    <source>
        <dbReference type="Pfam" id="PF13340"/>
    </source>
</evidence>
<dbReference type="PANTHER" id="PTHR30007:SF0">
    <property type="entry name" value="TRANSPOSASE"/>
    <property type="match status" value="1"/>
</dbReference>
<dbReference type="GO" id="GO:0004803">
    <property type="term" value="F:transposase activity"/>
    <property type="evidence" value="ECO:0007669"/>
    <property type="project" value="InterPro"/>
</dbReference>
<evidence type="ECO:0000313" key="3">
    <source>
        <dbReference type="EMBL" id="EBO1036390.1"/>
    </source>
</evidence>
<dbReference type="InterPro" id="IPR025161">
    <property type="entry name" value="IS402-like_dom"/>
</dbReference>
<sequence length="268" mass="30837">MAGNKWQISDGLWEKMTPLIPEHKTQHPLGTHRKRVDNRAAMNAIFFVLRTGCQWNALNATGICSSSSAHRRFQEWRDAGVFERFWQNGLLACEQLDSIDWSWLSMDGCITKSPLAGFKKTGRNPTDRGKQGVKRSLMTDGNGLPLALVVAGANTHDIKLVTDTLDALQTGRPGKRLRLCMDKGYEAEWLESYLKSRRYEPHIQSRKDESEAIKYTDFKAHRWVVERTHSWVNRYRRVLTRWEKKVENYEAMLHFACGVIVCNKTLLG</sequence>
<dbReference type="AlphaFoldDB" id="A0A5T9QVZ4"/>
<feature type="domain" description="Insertion element IS402-like" evidence="2">
    <location>
        <begin position="8"/>
        <end position="86"/>
    </location>
</feature>
<organism evidence="3">
    <name type="scientific">Salmonella enterica</name>
    <name type="common">Salmonella choleraesuis</name>
    <dbReference type="NCBI Taxonomy" id="28901"/>
    <lineage>
        <taxon>Bacteria</taxon>
        <taxon>Pseudomonadati</taxon>
        <taxon>Pseudomonadota</taxon>
        <taxon>Gammaproteobacteria</taxon>
        <taxon>Enterobacterales</taxon>
        <taxon>Enterobacteriaceae</taxon>
        <taxon>Salmonella</taxon>
    </lineage>
</organism>